<keyword evidence="3" id="KW-1185">Reference proteome</keyword>
<feature type="region of interest" description="Disordered" evidence="1">
    <location>
        <begin position="1"/>
        <end position="69"/>
    </location>
</feature>
<evidence type="ECO:0000313" key="2">
    <source>
        <dbReference type="EMBL" id="WFD41095.1"/>
    </source>
</evidence>
<feature type="compositionally biased region" description="Polar residues" evidence="1">
    <location>
        <begin position="31"/>
        <end position="40"/>
    </location>
</feature>
<dbReference type="RefSeq" id="XP_060123992.1">
    <property type="nucleotide sequence ID" value="XM_060268009.1"/>
</dbReference>
<reference evidence="2" key="1">
    <citation type="submission" date="2023-03" db="EMBL/GenBank/DDBJ databases">
        <title>Mating type loci evolution in Malassezia.</title>
        <authorList>
            <person name="Coelho M.A."/>
        </authorList>
    </citation>
    <scope>NUCLEOTIDE SEQUENCE</scope>
    <source>
        <strain evidence="2">CBS 9431</strain>
    </source>
</reference>
<dbReference type="GeneID" id="85227739"/>
<name>A0AAF0F1K0_9BASI</name>
<gene>
    <name evidence="2" type="ORF">MJAP1_004088</name>
</gene>
<evidence type="ECO:0000313" key="3">
    <source>
        <dbReference type="Proteomes" id="UP001217754"/>
    </source>
</evidence>
<sequence>MPAVAWSADTRVAAPAPDAPLSGPQGEEGSVPNTPTTSVPHESAESTQAGQGTSGAQAAPDAPQGKWVAAEDAAEWNSLLIWARRQRGPQWDTGTGVWQVPHGSEQYYGFSMREHGQPEV</sequence>
<organism evidence="2 3">
    <name type="scientific">Malassezia japonica</name>
    <dbReference type="NCBI Taxonomy" id="223818"/>
    <lineage>
        <taxon>Eukaryota</taxon>
        <taxon>Fungi</taxon>
        <taxon>Dikarya</taxon>
        <taxon>Basidiomycota</taxon>
        <taxon>Ustilaginomycotina</taxon>
        <taxon>Malasseziomycetes</taxon>
        <taxon>Malasseziales</taxon>
        <taxon>Malasseziaceae</taxon>
        <taxon>Malassezia</taxon>
    </lineage>
</organism>
<proteinExistence type="predicted"/>
<accession>A0AAF0F1K0</accession>
<dbReference type="EMBL" id="CP119965">
    <property type="protein sequence ID" value="WFD41095.1"/>
    <property type="molecule type" value="Genomic_DNA"/>
</dbReference>
<feature type="compositionally biased region" description="Low complexity" evidence="1">
    <location>
        <begin position="46"/>
        <end position="59"/>
    </location>
</feature>
<protein>
    <submittedName>
        <fullName evidence="2">Uncharacterized protein</fullName>
    </submittedName>
</protein>
<dbReference type="AlphaFoldDB" id="A0AAF0F1K0"/>
<evidence type="ECO:0000256" key="1">
    <source>
        <dbReference type="SAM" id="MobiDB-lite"/>
    </source>
</evidence>
<dbReference type="Proteomes" id="UP001217754">
    <property type="component" value="Chromosome 8"/>
</dbReference>